<dbReference type="InterPro" id="IPR042099">
    <property type="entry name" value="ANL_N_sf"/>
</dbReference>
<evidence type="ECO:0000313" key="10">
    <source>
        <dbReference type="EMBL" id="MZR22791.1"/>
    </source>
</evidence>
<dbReference type="InterPro" id="IPR000873">
    <property type="entry name" value="AMP-dep_synth/lig_dom"/>
</dbReference>
<evidence type="ECO:0000256" key="6">
    <source>
        <dbReference type="ARBA" id="ARBA00022990"/>
    </source>
</evidence>
<name>A0A845MGI8_9PROT</name>
<dbReference type="InterPro" id="IPR045851">
    <property type="entry name" value="AMP-bd_C_sf"/>
</dbReference>
<keyword evidence="3" id="KW-0436">Ligase</keyword>
<comment type="caution">
    <text evidence="10">The sequence shown here is derived from an EMBL/GenBank/DDBJ whole genome shotgun (WGS) entry which is preliminary data.</text>
</comment>
<evidence type="ECO:0000256" key="2">
    <source>
        <dbReference type="ARBA" id="ARBA00013275"/>
    </source>
</evidence>
<feature type="domain" description="AMP-binding enzyme C-terminal" evidence="8">
    <location>
        <begin position="532"/>
        <end position="607"/>
    </location>
</feature>
<dbReference type="AlphaFoldDB" id="A0A845MGI8"/>
<keyword evidence="4" id="KW-0547">Nucleotide-binding</keyword>
<dbReference type="RefSeq" id="WP_161339251.1">
    <property type="nucleotide sequence ID" value="NZ_JBHSDG010000004.1"/>
</dbReference>
<dbReference type="GO" id="GO:0006085">
    <property type="term" value="P:acetyl-CoA biosynthetic process"/>
    <property type="evidence" value="ECO:0007669"/>
    <property type="project" value="TreeGrafter"/>
</dbReference>
<sequence length="644" mass="71189">MNRDDQNTWYPSEQQIEQSQIMKLCRHLNLESYDALYEFSLCDPDAYWRGVNDFCKIQWSTDYQRYLDLSRGIEFPSWFTGGELNWVDTILDNGFDDKKTAIISETEKGAPRKITYADLRDEVKGVAAGLLSIGVRRGDRIGLLMENGIDASVAFIALSYIGAIVVPLFSGFGPEAIVARLDSCQARGIITSNGFHRRGQFVDVSKTVSDVCNQLDDIEFVVIKPSSDDIQPMPDQVTTYSWDEIKQPLEAAPPSSRMAPNDPFMVIFTSGTTGKPKGIVHVHGGFPIKIAHDAVIHFDVGAEDVFCWPADMGWIAGSLVLCTALMRGATLVCYDGAPDFPDWSRLPKLVERYRITHFGSAPTLIRGFFANHDVYANVDMSSIRLLITAGETIAPEHFLWFERVFGRGEAPLINYTGGTEVSGALLGSVVVRPIVPAGFNSRSPGIEIDVVDASGTPVQEQPGELAVRAPFVGMTASFWRDEERYLDTYWRTIPGMWIHGDLAMRDGEGNYFILGRSDDTLKVAGKRVGPAEIEEILIEIDGVMEAAVIGVDDPVKGQAIVAFIVCFKQVADIGQLVAMRVREQLGKPFVPSAVIIVSQLPKTRSSKIMRRVIRSAYSGMPKDDISSIVNPESIDEIELAVKNR</sequence>
<dbReference type="Pfam" id="PF13193">
    <property type="entry name" value="AMP-binding_C"/>
    <property type="match status" value="1"/>
</dbReference>
<evidence type="ECO:0000256" key="4">
    <source>
        <dbReference type="ARBA" id="ARBA00022741"/>
    </source>
</evidence>
<dbReference type="EMBL" id="WTVA01000004">
    <property type="protein sequence ID" value="MZR22791.1"/>
    <property type="molecule type" value="Genomic_DNA"/>
</dbReference>
<dbReference type="EC" id="6.2.1.1" evidence="2"/>
<dbReference type="InterPro" id="IPR025110">
    <property type="entry name" value="AMP-bd_C"/>
</dbReference>
<dbReference type="Gene3D" id="3.40.50.12780">
    <property type="entry name" value="N-terminal domain of ligase-like"/>
    <property type="match status" value="1"/>
</dbReference>
<evidence type="ECO:0000259" key="8">
    <source>
        <dbReference type="Pfam" id="PF13193"/>
    </source>
</evidence>
<dbReference type="Proteomes" id="UP000445696">
    <property type="component" value="Unassembled WGS sequence"/>
</dbReference>
<dbReference type="GO" id="GO:0003987">
    <property type="term" value="F:acetate-CoA ligase activity"/>
    <property type="evidence" value="ECO:0007669"/>
    <property type="project" value="UniProtKB-EC"/>
</dbReference>
<comment type="similarity">
    <text evidence="1">Belongs to the ATP-dependent AMP-binding enzyme family.</text>
</comment>
<dbReference type="GO" id="GO:0005524">
    <property type="term" value="F:ATP binding"/>
    <property type="evidence" value="ECO:0007669"/>
    <property type="project" value="UniProtKB-KW"/>
</dbReference>
<evidence type="ECO:0000256" key="3">
    <source>
        <dbReference type="ARBA" id="ARBA00022598"/>
    </source>
</evidence>
<dbReference type="SUPFAM" id="SSF56801">
    <property type="entry name" value="Acetyl-CoA synthetase-like"/>
    <property type="match status" value="1"/>
</dbReference>
<evidence type="ECO:0000259" key="7">
    <source>
        <dbReference type="Pfam" id="PF00501"/>
    </source>
</evidence>
<organism evidence="10 11">
    <name type="scientific">Sneathiella chungangensis</name>
    <dbReference type="NCBI Taxonomy" id="1418234"/>
    <lineage>
        <taxon>Bacteria</taxon>
        <taxon>Pseudomonadati</taxon>
        <taxon>Pseudomonadota</taxon>
        <taxon>Alphaproteobacteria</taxon>
        <taxon>Sneathiellales</taxon>
        <taxon>Sneathiellaceae</taxon>
        <taxon>Sneathiella</taxon>
    </lineage>
</organism>
<proteinExistence type="inferred from homology"/>
<gene>
    <name evidence="10" type="ORF">GQF03_10660</name>
</gene>
<dbReference type="Gene3D" id="3.30.300.30">
    <property type="match status" value="1"/>
</dbReference>
<dbReference type="Pfam" id="PF16177">
    <property type="entry name" value="ACAS_N"/>
    <property type="match status" value="1"/>
</dbReference>
<reference evidence="10 11" key="1">
    <citation type="journal article" date="2014" name="Int. J. Syst. Evol. Microbiol.">
        <title>Sneathiella chungangensis sp. nov., isolated from a marine sand, and emended description of the genus Sneathiella.</title>
        <authorList>
            <person name="Siamphan C."/>
            <person name="Kim H."/>
            <person name="Lee J.S."/>
            <person name="Kim W."/>
        </authorList>
    </citation>
    <scope>NUCLEOTIDE SEQUENCE [LARGE SCALE GENOMIC DNA]</scope>
    <source>
        <strain evidence="10 11">KCTC 32476</strain>
    </source>
</reference>
<dbReference type="PROSITE" id="PS00455">
    <property type="entry name" value="AMP_BINDING"/>
    <property type="match status" value="1"/>
</dbReference>
<dbReference type="PANTHER" id="PTHR24095:SF14">
    <property type="entry name" value="ACETYL-COENZYME A SYNTHETASE 1"/>
    <property type="match status" value="1"/>
</dbReference>
<feature type="domain" description="AMP-dependent synthetase/ligase" evidence="7">
    <location>
        <begin position="98"/>
        <end position="472"/>
    </location>
</feature>
<dbReference type="Pfam" id="PF00501">
    <property type="entry name" value="AMP-binding"/>
    <property type="match status" value="1"/>
</dbReference>
<feature type="domain" description="Acetyl-coenzyme A synthetase N-terminal" evidence="9">
    <location>
        <begin position="33"/>
        <end position="86"/>
    </location>
</feature>
<evidence type="ECO:0000313" key="11">
    <source>
        <dbReference type="Proteomes" id="UP000445696"/>
    </source>
</evidence>
<keyword evidence="5" id="KW-0067">ATP-binding</keyword>
<evidence type="ECO:0000256" key="1">
    <source>
        <dbReference type="ARBA" id="ARBA00006432"/>
    </source>
</evidence>
<accession>A0A845MGI8</accession>
<keyword evidence="11" id="KW-1185">Reference proteome</keyword>
<keyword evidence="6" id="KW-0007">Acetylation</keyword>
<evidence type="ECO:0000259" key="9">
    <source>
        <dbReference type="Pfam" id="PF16177"/>
    </source>
</evidence>
<evidence type="ECO:0000256" key="5">
    <source>
        <dbReference type="ARBA" id="ARBA00022840"/>
    </source>
</evidence>
<dbReference type="PANTHER" id="PTHR24095">
    <property type="entry name" value="ACETYL-COENZYME A SYNTHETASE"/>
    <property type="match status" value="1"/>
</dbReference>
<dbReference type="InterPro" id="IPR020845">
    <property type="entry name" value="AMP-binding_CS"/>
</dbReference>
<protein>
    <recommendedName>
        <fullName evidence="2">acetate--CoA ligase</fullName>
        <ecNumber evidence="2">6.2.1.1</ecNumber>
    </recommendedName>
</protein>
<dbReference type="OrthoDB" id="9803968at2"/>
<dbReference type="InterPro" id="IPR032387">
    <property type="entry name" value="ACAS_N"/>
</dbReference>